<organism evidence="1 4">
    <name type="scientific">Pediococcus parvulus</name>
    <dbReference type="NCBI Taxonomy" id="54062"/>
    <lineage>
        <taxon>Bacteria</taxon>
        <taxon>Bacillati</taxon>
        <taxon>Bacillota</taxon>
        <taxon>Bacilli</taxon>
        <taxon>Lactobacillales</taxon>
        <taxon>Lactobacillaceae</taxon>
        <taxon>Pediococcus</taxon>
    </lineage>
</organism>
<sequence length="263" mass="31171">MDTIHLEKLNELQEVIERRTISRFEQIADMAQTIDQTDICSETTFYIHDTSHWSTDYNSIVFDAHRGIHKTKMTTKKLINRYARSKEANFLLMQAMGRQLSVNRCWPYVLGSIQFAPTGGPVKDSTHWVAVHHMKDIYKDPADEKRIYIVFDGGYRLNVRVDFKTFHRKLEMVRRYYDFQLDLTKYLVGQFNGEVHLLPSDSYLATRIPRSPDLETSEYQNCREILIRIAHQVFRTMNPEDYHFDILDMEDVYKDTLRDKAML</sequence>
<dbReference type="EMBL" id="LXND01000022">
    <property type="protein sequence ID" value="OAD64767.1"/>
    <property type="molecule type" value="Genomic_DNA"/>
</dbReference>
<dbReference type="EMBL" id="WERX01000019">
    <property type="protein sequence ID" value="MDV7694584.1"/>
    <property type="molecule type" value="Genomic_DNA"/>
</dbReference>
<reference evidence="2 3" key="1">
    <citation type="submission" date="2016-05" db="EMBL/GenBank/DDBJ databases">
        <title>Draft genome sequence of Pediococcus parvulus 2.6, a probiotic beta-glucan producer strain.</title>
        <authorList>
            <person name="Mohedano M.L."/>
            <person name="Perez-Ramos A."/>
            <person name="Duenas M.T."/>
            <person name="Lamontanara A."/>
            <person name="Orru L."/>
            <person name="Spano G."/>
            <person name="Capozzi V."/>
            <person name="Lopez P."/>
        </authorList>
    </citation>
    <scope>NUCLEOTIDE SEQUENCE [LARGE SCALE GENOMIC DNA]</scope>
    <source>
        <strain evidence="2 3">2.6</strain>
    </source>
</reference>
<dbReference type="Proteomes" id="UP000077280">
    <property type="component" value="Unassembled WGS sequence"/>
</dbReference>
<evidence type="ECO:0000313" key="4">
    <source>
        <dbReference type="Proteomes" id="UP001275867"/>
    </source>
</evidence>
<dbReference type="AlphaFoldDB" id="A0AAP5TEF7"/>
<proteinExistence type="predicted"/>
<keyword evidence="3" id="KW-1185">Reference proteome</keyword>
<protein>
    <submittedName>
        <fullName evidence="1">Uncharacterized protein</fullName>
    </submittedName>
</protein>
<name>A0AAP5TEF7_9LACO</name>
<dbReference type="RefSeq" id="WP_068805070.1">
    <property type="nucleotide sequence ID" value="NZ_CP158977.1"/>
</dbReference>
<evidence type="ECO:0000313" key="1">
    <source>
        <dbReference type="EMBL" id="MDV7694584.1"/>
    </source>
</evidence>
<dbReference type="Proteomes" id="UP001275867">
    <property type="component" value="Unassembled WGS sequence"/>
</dbReference>
<evidence type="ECO:0000313" key="2">
    <source>
        <dbReference type="EMBL" id="OAD64767.1"/>
    </source>
</evidence>
<accession>A0AAP5TEF7</accession>
<comment type="caution">
    <text evidence="1">The sequence shown here is derived from an EMBL/GenBank/DDBJ whole genome shotgun (WGS) entry which is preliminary data.</text>
</comment>
<evidence type="ECO:0000313" key="3">
    <source>
        <dbReference type="Proteomes" id="UP000077280"/>
    </source>
</evidence>
<reference evidence="1" key="2">
    <citation type="submission" date="2019-10" db="EMBL/GenBank/DDBJ databases">
        <title>Malate fermentation in French cider.</title>
        <authorList>
            <person name="Cousin F.J."/>
            <person name="Medina Fernandez S."/>
            <person name="Misery B."/>
            <person name="Laplace J.-M."/>
            <person name="Cretenet M."/>
        </authorList>
    </citation>
    <scope>NUCLEOTIDE SEQUENCE</scope>
    <source>
        <strain evidence="1">UCMA15901</strain>
    </source>
</reference>
<gene>
    <name evidence="2" type="ORF">A7K95_02960</name>
    <name evidence="1" type="ORF">GA842_06780</name>
</gene>